<proteinExistence type="inferred from homology"/>
<evidence type="ECO:0000256" key="6">
    <source>
        <dbReference type="ARBA" id="ARBA00023136"/>
    </source>
</evidence>
<dbReference type="Gene3D" id="1.20.120.140">
    <property type="entry name" value="Signal recognition particle SRP54, nucleotide-binding domain"/>
    <property type="match status" value="1"/>
</dbReference>
<dbReference type="PATRIC" id="fig|1391653.3.peg.347"/>
<dbReference type="InterPro" id="IPR036225">
    <property type="entry name" value="SRP/SRP_N"/>
</dbReference>
<gene>
    <name evidence="9" type="primary">ftsY</name>
    <name evidence="13" type="ORF">AKJ08_0334</name>
</gene>
<keyword evidence="1 9" id="KW-1003">Cell membrane</keyword>
<dbReference type="EMBL" id="CP012332">
    <property type="protein sequence ID" value="AKU89947.1"/>
    <property type="molecule type" value="Genomic_DNA"/>
</dbReference>
<evidence type="ECO:0000259" key="12">
    <source>
        <dbReference type="PROSITE" id="PS00300"/>
    </source>
</evidence>
<comment type="similarity">
    <text evidence="9">Belongs to the GTP-binding SRP family. FtsY subfamily.</text>
</comment>
<evidence type="ECO:0000313" key="13">
    <source>
        <dbReference type="EMBL" id="AKU89947.1"/>
    </source>
</evidence>
<keyword evidence="11" id="KW-0812">Transmembrane</keyword>
<dbReference type="KEGG" id="vin:AKJ08_0334"/>
<dbReference type="GO" id="GO:0005525">
    <property type="term" value="F:GTP binding"/>
    <property type="evidence" value="ECO:0007669"/>
    <property type="project" value="UniProtKB-UniRule"/>
</dbReference>
<comment type="subcellular location">
    <subcellularLocation>
        <location evidence="9">Cell membrane</location>
        <topology evidence="9">Peripheral membrane protein</topology>
        <orientation evidence="9">Cytoplasmic side</orientation>
    </subcellularLocation>
    <subcellularLocation>
        <location evidence="9">Cytoplasm</location>
    </subcellularLocation>
</comment>
<dbReference type="GO" id="GO:0006614">
    <property type="term" value="P:SRP-dependent cotranslational protein targeting to membrane"/>
    <property type="evidence" value="ECO:0007669"/>
    <property type="project" value="InterPro"/>
</dbReference>
<evidence type="ECO:0000256" key="2">
    <source>
        <dbReference type="ARBA" id="ARBA00022490"/>
    </source>
</evidence>
<keyword evidence="7 9" id="KW-0675">Receptor</keyword>
<dbReference type="PANTHER" id="PTHR43134:SF1">
    <property type="entry name" value="SIGNAL RECOGNITION PARTICLE RECEPTOR SUBUNIT ALPHA"/>
    <property type="match status" value="1"/>
</dbReference>
<evidence type="ECO:0000256" key="11">
    <source>
        <dbReference type="SAM" id="Phobius"/>
    </source>
</evidence>
<dbReference type="CDD" id="cd17874">
    <property type="entry name" value="FtsY"/>
    <property type="match status" value="1"/>
</dbReference>
<dbReference type="HAMAP" id="MF_00920">
    <property type="entry name" value="FtsY"/>
    <property type="match status" value="1"/>
</dbReference>
<evidence type="ECO:0000256" key="10">
    <source>
        <dbReference type="SAM" id="MobiDB-lite"/>
    </source>
</evidence>
<evidence type="ECO:0000313" key="14">
    <source>
        <dbReference type="Proteomes" id="UP000055590"/>
    </source>
</evidence>
<feature type="region of interest" description="Disordered" evidence="10">
    <location>
        <begin position="43"/>
        <end position="168"/>
    </location>
</feature>
<organism evidence="13 14">
    <name type="scientific">Vulgatibacter incomptus</name>
    <dbReference type="NCBI Taxonomy" id="1391653"/>
    <lineage>
        <taxon>Bacteria</taxon>
        <taxon>Pseudomonadati</taxon>
        <taxon>Myxococcota</taxon>
        <taxon>Myxococcia</taxon>
        <taxon>Myxococcales</taxon>
        <taxon>Cystobacterineae</taxon>
        <taxon>Vulgatibacteraceae</taxon>
        <taxon>Vulgatibacter</taxon>
    </lineage>
</organism>
<comment type="subunit">
    <text evidence="9">Part of the signal recognition particle protein translocation system, which is composed of SRP and FtsY.</text>
</comment>
<keyword evidence="2 9" id="KW-0963">Cytoplasm</keyword>
<evidence type="ECO:0000256" key="5">
    <source>
        <dbReference type="ARBA" id="ARBA00023134"/>
    </source>
</evidence>
<evidence type="ECO:0000256" key="1">
    <source>
        <dbReference type="ARBA" id="ARBA00022475"/>
    </source>
</evidence>
<dbReference type="GO" id="GO:0003924">
    <property type="term" value="F:GTPase activity"/>
    <property type="evidence" value="ECO:0007669"/>
    <property type="project" value="UniProtKB-UniRule"/>
</dbReference>
<dbReference type="FunFam" id="3.40.50.300:FF:000053">
    <property type="entry name" value="Signal recognition particle receptor FtsY"/>
    <property type="match status" value="1"/>
</dbReference>
<dbReference type="SUPFAM" id="SSF47364">
    <property type="entry name" value="Domain of the SRP/SRP receptor G-proteins"/>
    <property type="match status" value="1"/>
</dbReference>
<dbReference type="InterPro" id="IPR003593">
    <property type="entry name" value="AAA+_ATPase"/>
</dbReference>
<dbReference type="OrthoDB" id="9804720at2"/>
<evidence type="ECO:0000256" key="3">
    <source>
        <dbReference type="ARBA" id="ARBA00022741"/>
    </source>
</evidence>
<dbReference type="Proteomes" id="UP000055590">
    <property type="component" value="Chromosome"/>
</dbReference>
<accession>A0A0K1P8W3</accession>
<keyword evidence="4 9" id="KW-0378">Hydrolase</keyword>
<dbReference type="RefSeq" id="WP_050724460.1">
    <property type="nucleotide sequence ID" value="NZ_CP012332.1"/>
</dbReference>
<dbReference type="NCBIfam" id="TIGR00064">
    <property type="entry name" value="ftsY"/>
    <property type="match status" value="1"/>
</dbReference>
<dbReference type="InterPro" id="IPR042101">
    <property type="entry name" value="SRP54_N_sf"/>
</dbReference>
<dbReference type="PROSITE" id="PS00300">
    <property type="entry name" value="SRP54"/>
    <property type="match status" value="1"/>
</dbReference>
<dbReference type="GO" id="GO:0005737">
    <property type="term" value="C:cytoplasm"/>
    <property type="evidence" value="ECO:0007669"/>
    <property type="project" value="UniProtKB-SubCell"/>
</dbReference>
<dbReference type="AlphaFoldDB" id="A0A0K1P8W3"/>
<dbReference type="GO" id="GO:0005886">
    <property type="term" value="C:plasma membrane"/>
    <property type="evidence" value="ECO:0007669"/>
    <property type="project" value="UniProtKB-SubCell"/>
</dbReference>
<dbReference type="InterPro" id="IPR004390">
    <property type="entry name" value="SR_rcpt_FtsY"/>
</dbReference>
<dbReference type="GO" id="GO:0005047">
    <property type="term" value="F:signal recognition particle binding"/>
    <property type="evidence" value="ECO:0007669"/>
    <property type="project" value="TreeGrafter"/>
</dbReference>
<evidence type="ECO:0000256" key="9">
    <source>
        <dbReference type="HAMAP-Rule" id="MF_00920"/>
    </source>
</evidence>
<feature type="domain" description="SRP54-type proteins GTP-binding" evidence="12">
    <location>
        <begin position="498"/>
        <end position="511"/>
    </location>
</feature>
<feature type="binding site" evidence="9">
    <location>
        <begin position="331"/>
        <end position="338"/>
    </location>
    <ligand>
        <name>GTP</name>
        <dbReference type="ChEBI" id="CHEBI:37565"/>
    </ligand>
</feature>
<protein>
    <recommendedName>
        <fullName evidence="9">Signal recognition particle receptor FtsY</fullName>
        <shortName evidence="9">SRP receptor</shortName>
        <ecNumber evidence="9">3.6.5.4</ecNumber>
    </recommendedName>
</protein>
<dbReference type="STRING" id="1391653.AKJ08_0334"/>
<feature type="binding site" evidence="9">
    <location>
        <begin position="477"/>
        <end position="480"/>
    </location>
    <ligand>
        <name>GTP</name>
        <dbReference type="ChEBI" id="CHEBI:37565"/>
    </ligand>
</feature>
<evidence type="ECO:0000256" key="7">
    <source>
        <dbReference type="ARBA" id="ARBA00023170"/>
    </source>
</evidence>
<keyword evidence="5 9" id="KW-0342">GTP-binding</keyword>
<dbReference type="SMART" id="SM00963">
    <property type="entry name" value="SRP54_N"/>
    <property type="match status" value="1"/>
</dbReference>
<dbReference type="PANTHER" id="PTHR43134">
    <property type="entry name" value="SIGNAL RECOGNITION PARTICLE RECEPTOR SUBUNIT ALPHA"/>
    <property type="match status" value="1"/>
</dbReference>
<feature type="binding site" evidence="9">
    <location>
        <begin position="413"/>
        <end position="417"/>
    </location>
    <ligand>
        <name>GTP</name>
        <dbReference type="ChEBI" id="CHEBI:37565"/>
    </ligand>
</feature>
<dbReference type="SMART" id="SM00382">
    <property type="entry name" value="AAA"/>
    <property type="match status" value="1"/>
</dbReference>
<comment type="function">
    <text evidence="9">Involved in targeting and insertion of nascent membrane proteins into the cytoplasmic membrane. Acts as a receptor for the complex formed by the signal recognition particle (SRP) and the ribosome-nascent chain (RNC).</text>
</comment>
<evidence type="ECO:0000256" key="4">
    <source>
        <dbReference type="ARBA" id="ARBA00022801"/>
    </source>
</evidence>
<reference evidence="13 14" key="1">
    <citation type="submission" date="2015-08" db="EMBL/GenBank/DDBJ databases">
        <authorList>
            <person name="Babu N.S."/>
            <person name="Beckwith C.J."/>
            <person name="Beseler K.G."/>
            <person name="Brison A."/>
            <person name="Carone J.V."/>
            <person name="Caskin T.P."/>
            <person name="Diamond M."/>
            <person name="Durham M.E."/>
            <person name="Foxe J.M."/>
            <person name="Go M."/>
            <person name="Henderson B.A."/>
            <person name="Jones I.B."/>
            <person name="McGettigan J.A."/>
            <person name="Micheletti S.J."/>
            <person name="Nasrallah M.E."/>
            <person name="Ortiz D."/>
            <person name="Piller C.R."/>
            <person name="Privatt S.R."/>
            <person name="Schneider S.L."/>
            <person name="Sharp S."/>
            <person name="Smith T.C."/>
            <person name="Stanton J.D."/>
            <person name="Ullery H.E."/>
            <person name="Wilson R.J."/>
            <person name="Serrano M.G."/>
            <person name="Buck G."/>
            <person name="Lee V."/>
            <person name="Wang Y."/>
            <person name="Carvalho R."/>
            <person name="Voegtly L."/>
            <person name="Shi R."/>
            <person name="Duckworth R."/>
            <person name="Johnson A."/>
            <person name="Loviza R."/>
            <person name="Walstead R."/>
            <person name="Shah Z."/>
            <person name="Kiflezghi M."/>
            <person name="Wade K."/>
            <person name="Ball S.L."/>
            <person name="Bradley K.W."/>
            <person name="Asai D.J."/>
            <person name="Bowman C.A."/>
            <person name="Russell D.A."/>
            <person name="Pope W.H."/>
            <person name="Jacobs-Sera D."/>
            <person name="Hendrix R.W."/>
            <person name="Hatfull G.F."/>
        </authorList>
    </citation>
    <scope>NUCLEOTIDE SEQUENCE [LARGE SCALE GENOMIC DNA]</scope>
    <source>
        <strain evidence="13 14">DSM 27710</strain>
    </source>
</reference>
<sequence>MQLDVTQPSTGEIIGWAILVALGIILLVVSFKILRGRRRKLKELRPAPPKPPTLEQQLKKERSRREAAEEKAEKAHAKEEAAEAKEQEARRKLEYDERKRAEREERAKRLAELTPEARKAREEELAKAEREADRAEAEADAERRKRKAEEEEHKKAEYRERKEAERLEKERKAREAAEAEAARLRALEEEHARREAERLRQEEERRQKIAAESGRTLIEGLTRTREGGFVAKLAGLFGGGAAEVSEATIGELEEILFTADIGVKTSMRLVEGAQERLRKKELANPGKLRAAIRKDVAEILGQAHAADTRPVLDGLGLPMDDTKPWVIMVVGVNGAGKTTTIGKLAAKLEARGKRVLLAAGDTFRAAATEQLDVWAERAQVPIVKGAEGSDPGSVIFDAVQRGVRESFDVVICDTAGRLHTKASLMEELKKVQRVIGKARADAPDEVLLVLDATMGQNAIQQARQFHDALGVTGIVLTKLDGTAKGGVVIGICDELKIPVRLIGIGESLADLRPFEPEEYVSALFGS</sequence>
<comment type="catalytic activity">
    <reaction evidence="8 9">
        <text>GTP + H2O = GDP + phosphate + H(+)</text>
        <dbReference type="Rhea" id="RHEA:19669"/>
        <dbReference type="ChEBI" id="CHEBI:15377"/>
        <dbReference type="ChEBI" id="CHEBI:15378"/>
        <dbReference type="ChEBI" id="CHEBI:37565"/>
        <dbReference type="ChEBI" id="CHEBI:43474"/>
        <dbReference type="ChEBI" id="CHEBI:58189"/>
        <dbReference type="EC" id="3.6.5.4"/>
    </reaction>
</comment>
<dbReference type="EC" id="3.6.5.4" evidence="9"/>
<feature type="compositionally biased region" description="Basic and acidic residues" evidence="10">
    <location>
        <begin position="57"/>
        <end position="168"/>
    </location>
</feature>
<keyword evidence="14" id="KW-1185">Reference proteome</keyword>
<feature type="transmembrane region" description="Helical" evidence="11">
    <location>
        <begin position="13"/>
        <end position="34"/>
    </location>
</feature>
<name>A0A0K1P8W3_9BACT</name>
<keyword evidence="6 9" id="KW-0472">Membrane</keyword>
<evidence type="ECO:0000256" key="8">
    <source>
        <dbReference type="ARBA" id="ARBA00048027"/>
    </source>
</evidence>
<dbReference type="SMART" id="SM00962">
    <property type="entry name" value="SRP54"/>
    <property type="match status" value="1"/>
</dbReference>
<dbReference type="InterPro" id="IPR000897">
    <property type="entry name" value="SRP54_GTPase_dom"/>
</dbReference>
<keyword evidence="11" id="KW-1133">Transmembrane helix</keyword>
<dbReference type="SUPFAM" id="SSF52540">
    <property type="entry name" value="P-loop containing nucleoside triphosphate hydrolases"/>
    <property type="match status" value="1"/>
</dbReference>
<dbReference type="Gene3D" id="3.40.50.300">
    <property type="entry name" value="P-loop containing nucleotide triphosphate hydrolases"/>
    <property type="match status" value="1"/>
</dbReference>
<dbReference type="InterPro" id="IPR013822">
    <property type="entry name" value="Signal_recog_particl_SRP54_hlx"/>
</dbReference>
<dbReference type="InterPro" id="IPR027417">
    <property type="entry name" value="P-loop_NTPase"/>
</dbReference>
<dbReference type="Pfam" id="PF00448">
    <property type="entry name" value="SRP54"/>
    <property type="match status" value="1"/>
</dbReference>
<keyword evidence="3 9" id="KW-0547">Nucleotide-binding</keyword>
<dbReference type="Pfam" id="PF02881">
    <property type="entry name" value="SRP54_N"/>
    <property type="match status" value="1"/>
</dbReference>